<evidence type="ECO:0000313" key="1">
    <source>
        <dbReference type="EMBL" id="KAA3682070.1"/>
    </source>
</evidence>
<protein>
    <submittedName>
        <fullName evidence="1">Exosome complex protein LRP1</fullName>
    </submittedName>
</protein>
<dbReference type="AlphaFoldDB" id="A0A5J4P3G8"/>
<evidence type="ECO:0000313" key="2">
    <source>
        <dbReference type="Proteomes" id="UP000324629"/>
    </source>
</evidence>
<comment type="caution">
    <text evidence="1">The sequence shown here is derived from an EMBL/GenBank/DDBJ whole genome shotgun (WGS) entry which is preliminary data.</text>
</comment>
<gene>
    <name evidence="1" type="ORF">DEA37_0001145</name>
</gene>
<feature type="non-terminal residue" evidence="1">
    <location>
        <position position="1"/>
    </location>
</feature>
<name>A0A5J4P3G8_9TREM</name>
<reference evidence="1 2" key="1">
    <citation type="journal article" date="2019" name="Gigascience">
        <title>Whole-genome sequence of the oriental lung fluke Paragonimus westermani.</title>
        <authorList>
            <person name="Oey H."/>
            <person name="Zakrzewski M."/>
            <person name="Narain K."/>
            <person name="Devi K.R."/>
            <person name="Agatsuma T."/>
            <person name="Nawaratna S."/>
            <person name="Gobert G.N."/>
            <person name="Jones M.K."/>
            <person name="Ragan M.A."/>
            <person name="McManus D.P."/>
            <person name="Krause L."/>
        </authorList>
    </citation>
    <scope>NUCLEOTIDE SEQUENCE [LARGE SCALE GENOMIC DNA]</scope>
    <source>
        <strain evidence="1 2">IND2009</strain>
    </source>
</reference>
<sequence length="117" mass="13426">KSNLEVIKYELSLCYTLNALFFSNFASLFLYPSLSQVQWCGYKHSSNHAGTELFLLFPATIQDRVMAALKRCRTLSDKNSTSHLRCDKEAASRFIKHALWQSAHSKAKKRRPNSEQV</sequence>
<organism evidence="1 2">
    <name type="scientific">Paragonimus westermani</name>
    <dbReference type="NCBI Taxonomy" id="34504"/>
    <lineage>
        <taxon>Eukaryota</taxon>
        <taxon>Metazoa</taxon>
        <taxon>Spiralia</taxon>
        <taxon>Lophotrochozoa</taxon>
        <taxon>Platyhelminthes</taxon>
        <taxon>Trematoda</taxon>
        <taxon>Digenea</taxon>
        <taxon>Plagiorchiida</taxon>
        <taxon>Troglotremata</taxon>
        <taxon>Troglotrematidae</taxon>
        <taxon>Paragonimus</taxon>
    </lineage>
</organism>
<accession>A0A5J4P3G8</accession>
<dbReference type="EMBL" id="QNGE01000077">
    <property type="protein sequence ID" value="KAA3682070.1"/>
    <property type="molecule type" value="Genomic_DNA"/>
</dbReference>
<keyword evidence="2" id="KW-1185">Reference proteome</keyword>
<dbReference type="Proteomes" id="UP000324629">
    <property type="component" value="Unassembled WGS sequence"/>
</dbReference>
<proteinExistence type="predicted"/>